<keyword evidence="3" id="KW-1185">Reference proteome</keyword>
<feature type="compositionally biased region" description="Basic and acidic residues" evidence="1">
    <location>
        <begin position="14"/>
        <end position="27"/>
    </location>
</feature>
<protein>
    <submittedName>
        <fullName evidence="2">Uncharacterized protein</fullName>
    </submittedName>
</protein>
<dbReference type="Proteomes" id="UP000799777">
    <property type="component" value="Unassembled WGS sequence"/>
</dbReference>
<feature type="region of interest" description="Disordered" evidence="1">
    <location>
        <begin position="167"/>
        <end position="189"/>
    </location>
</feature>
<sequence length="189" mass="21033">MKVKNMTESLHGCQSDKRRERDYKDLQRASGSSAVETSDHPPQIVAQRKLSVLLTGLLWENGVNTVFQTCLDENLGLESRDWVLVTAKNRKKALSLKHRAEDNISMKSSSVRRPGYESARQQAAKRTLFSDVLNAAVYLRDGVSGCRIPTLRYNDCCPLRCVSGSQSLVPDPKSSRRKPLEPAFLGGQG</sequence>
<name>A0A9P4GZC3_9PLEO</name>
<dbReference type="EMBL" id="ML978299">
    <property type="protein sequence ID" value="KAF2024319.1"/>
    <property type="molecule type" value="Genomic_DNA"/>
</dbReference>
<evidence type="ECO:0000256" key="1">
    <source>
        <dbReference type="SAM" id="MobiDB-lite"/>
    </source>
</evidence>
<feature type="region of interest" description="Disordered" evidence="1">
    <location>
        <begin position="1"/>
        <end position="40"/>
    </location>
</feature>
<accession>A0A9P4GZC3</accession>
<comment type="caution">
    <text evidence="2">The sequence shown here is derived from an EMBL/GenBank/DDBJ whole genome shotgun (WGS) entry which is preliminary data.</text>
</comment>
<dbReference type="AlphaFoldDB" id="A0A9P4GZC3"/>
<gene>
    <name evidence="2" type="ORF">EK21DRAFT_117870</name>
</gene>
<evidence type="ECO:0000313" key="3">
    <source>
        <dbReference type="Proteomes" id="UP000799777"/>
    </source>
</evidence>
<organism evidence="2 3">
    <name type="scientific">Setomelanomma holmii</name>
    <dbReference type="NCBI Taxonomy" id="210430"/>
    <lineage>
        <taxon>Eukaryota</taxon>
        <taxon>Fungi</taxon>
        <taxon>Dikarya</taxon>
        <taxon>Ascomycota</taxon>
        <taxon>Pezizomycotina</taxon>
        <taxon>Dothideomycetes</taxon>
        <taxon>Pleosporomycetidae</taxon>
        <taxon>Pleosporales</taxon>
        <taxon>Pleosporineae</taxon>
        <taxon>Phaeosphaeriaceae</taxon>
        <taxon>Setomelanomma</taxon>
    </lineage>
</organism>
<reference evidence="2" key="1">
    <citation type="journal article" date="2020" name="Stud. Mycol.">
        <title>101 Dothideomycetes genomes: a test case for predicting lifestyles and emergence of pathogens.</title>
        <authorList>
            <person name="Haridas S."/>
            <person name="Albert R."/>
            <person name="Binder M."/>
            <person name="Bloem J."/>
            <person name="Labutti K."/>
            <person name="Salamov A."/>
            <person name="Andreopoulos B."/>
            <person name="Baker S."/>
            <person name="Barry K."/>
            <person name="Bills G."/>
            <person name="Bluhm B."/>
            <person name="Cannon C."/>
            <person name="Castanera R."/>
            <person name="Culley D."/>
            <person name="Daum C."/>
            <person name="Ezra D."/>
            <person name="Gonzalez J."/>
            <person name="Henrissat B."/>
            <person name="Kuo A."/>
            <person name="Liang C."/>
            <person name="Lipzen A."/>
            <person name="Lutzoni F."/>
            <person name="Magnuson J."/>
            <person name="Mondo S."/>
            <person name="Nolan M."/>
            <person name="Ohm R."/>
            <person name="Pangilinan J."/>
            <person name="Park H.-J."/>
            <person name="Ramirez L."/>
            <person name="Alfaro M."/>
            <person name="Sun H."/>
            <person name="Tritt A."/>
            <person name="Yoshinaga Y."/>
            <person name="Zwiers L.-H."/>
            <person name="Turgeon B."/>
            <person name="Goodwin S."/>
            <person name="Spatafora J."/>
            <person name="Crous P."/>
            <person name="Grigoriev I."/>
        </authorList>
    </citation>
    <scope>NUCLEOTIDE SEQUENCE</scope>
    <source>
        <strain evidence="2">CBS 110217</strain>
    </source>
</reference>
<proteinExistence type="predicted"/>
<evidence type="ECO:0000313" key="2">
    <source>
        <dbReference type="EMBL" id="KAF2024319.1"/>
    </source>
</evidence>